<feature type="transmembrane region" description="Helical" evidence="3">
    <location>
        <begin position="235"/>
        <end position="254"/>
    </location>
</feature>
<feature type="domain" description="HTH cro/C1-type" evidence="4">
    <location>
        <begin position="6"/>
        <end position="60"/>
    </location>
</feature>
<dbReference type="AlphaFoldDB" id="A0AAJ1V2S9"/>
<name>A0AAJ1V2S9_9LACT</name>
<dbReference type="CDD" id="cd00093">
    <property type="entry name" value="HTH_XRE"/>
    <property type="match status" value="1"/>
</dbReference>
<dbReference type="GO" id="GO:0003677">
    <property type="term" value="F:DNA binding"/>
    <property type="evidence" value="ECO:0007669"/>
    <property type="project" value="UniProtKB-KW"/>
</dbReference>
<dbReference type="PANTHER" id="PTHR46558">
    <property type="entry name" value="TRACRIPTIONAL REGULATORY PROTEIN-RELATED-RELATED"/>
    <property type="match status" value="1"/>
</dbReference>
<feature type="transmembrane region" description="Helical" evidence="3">
    <location>
        <begin position="143"/>
        <end position="166"/>
    </location>
</feature>
<keyword evidence="3" id="KW-0472">Membrane</keyword>
<feature type="transmembrane region" description="Helical" evidence="3">
    <location>
        <begin position="297"/>
        <end position="314"/>
    </location>
</feature>
<dbReference type="InterPro" id="IPR010982">
    <property type="entry name" value="Lambda_DNA-bd_dom_sf"/>
</dbReference>
<evidence type="ECO:0000256" key="1">
    <source>
        <dbReference type="ARBA" id="ARBA00023125"/>
    </source>
</evidence>
<feature type="transmembrane region" description="Helical" evidence="3">
    <location>
        <begin position="208"/>
        <end position="229"/>
    </location>
</feature>
<feature type="compositionally biased region" description="Polar residues" evidence="2">
    <location>
        <begin position="75"/>
        <end position="90"/>
    </location>
</feature>
<protein>
    <submittedName>
        <fullName evidence="5">Helix-turn-helix transcriptional regulator</fullName>
    </submittedName>
</protein>
<evidence type="ECO:0000256" key="3">
    <source>
        <dbReference type="SAM" id="Phobius"/>
    </source>
</evidence>
<keyword evidence="3" id="KW-0812">Transmembrane</keyword>
<evidence type="ECO:0000259" key="4">
    <source>
        <dbReference type="PROSITE" id="PS50943"/>
    </source>
</evidence>
<dbReference type="EMBL" id="JASOOE010000002">
    <property type="protein sequence ID" value="MDK7186646.1"/>
    <property type="molecule type" value="Genomic_DNA"/>
</dbReference>
<dbReference type="InterPro" id="IPR001387">
    <property type="entry name" value="Cro/C1-type_HTH"/>
</dbReference>
<keyword evidence="1" id="KW-0238">DNA-binding</keyword>
<dbReference type="SMART" id="SM00530">
    <property type="entry name" value="HTH_XRE"/>
    <property type="match status" value="1"/>
</dbReference>
<dbReference type="Gene3D" id="1.10.260.40">
    <property type="entry name" value="lambda repressor-like DNA-binding domains"/>
    <property type="match status" value="1"/>
</dbReference>
<dbReference type="SUPFAM" id="SSF47413">
    <property type="entry name" value="lambda repressor-like DNA-binding domains"/>
    <property type="match status" value="1"/>
</dbReference>
<dbReference type="RefSeq" id="WP_285065307.1">
    <property type="nucleotide sequence ID" value="NZ_JASOOE010000002.1"/>
</dbReference>
<proteinExistence type="predicted"/>
<feature type="transmembrane region" description="Helical" evidence="3">
    <location>
        <begin position="117"/>
        <end position="137"/>
    </location>
</feature>
<reference evidence="5" key="1">
    <citation type="submission" date="2023-05" db="EMBL/GenBank/DDBJ databases">
        <title>Cataloging the Phylogenetic Diversity of Human Bladder Bacteria.</title>
        <authorList>
            <person name="Du J."/>
        </authorList>
    </citation>
    <scope>NUCLEOTIDE SEQUENCE</scope>
    <source>
        <strain evidence="5">UMB1231</strain>
    </source>
</reference>
<dbReference type="PROSITE" id="PS50943">
    <property type="entry name" value="HTH_CROC1"/>
    <property type="match status" value="1"/>
</dbReference>
<evidence type="ECO:0000313" key="5">
    <source>
        <dbReference type="EMBL" id="MDK7186646.1"/>
    </source>
</evidence>
<feature type="region of interest" description="Disordered" evidence="2">
    <location>
        <begin position="68"/>
        <end position="90"/>
    </location>
</feature>
<accession>A0AAJ1V2S9</accession>
<evidence type="ECO:0000313" key="6">
    <source>
        <dbReference type="Proteomes" id="UP001229251"/>
    </source>
</evidence>
<dbReference type="Proteomes" id="UP001229251">
    <property type="component" value="Unassembled WGS sequence"/>
</dbReference>
<gene>
    <name evidence="5" type="ORF">QP433_01475</name>
</gene>
<evidence type="ECO:0000256" key="2">
    <source>
        <dbReference type="SAM" id="MobiDB-lite"/>
    </source>
</evidence>
<feature type="transmembrane region" description="Helical" evidence="3">
    <location>
        <begin position="320"/>
        <end position="338"/>
    </location>
</feature>
<keyword evidence="3" id="KW-1133">Transmembrane helix</keyword>
<dbReference type="PANTHER" id="PTHR46558:SF13">
    <property type="entry name" value="HTH-TYPE TRANSCRIPTIONAL REGULATOR IMMR"/>
    <property type="match status" value="1"/>
</dbReference>
<sequence length="344" mass="39023">MLAEKIYQLRKAKNWSQEDLAAKIGVSRQSVSKWERGEALPDLERMISLSDIFGVSIDDLIRSNKITEDEKEDLQSQAKTTPPQTDQETPLTSLNEIDLASAHAYLQVKQVTSQSNAAACFLIIIGSGSFFALQMMADEVPSAFWLQIIAWVILLASMAIASASFMQNQQLSEKYRWIETQPHQLGFQVDEILERDQRANREIWQKQTITGTSLCILSALPLVITSSILDDDLPIAISLLATIALISAGVYQLMRSADLKKGYQILLQGPQASTRWGQSSDDDPEFKKDPIWTHVQNSYWGLVLVSYLTISFVFRAWAWSWILFVIAPFLFDVVQLLYRHYRKK</sequence>
<comment type="caution">
    <text evidence="5">The sequence shown here is derived from an EMBL/GenBank/DDBJ whole genome shotgun (WGS) entry which is preliminary data.</text>
</comment>
<organism evidence="5 6">
    <name type="scientific">Facklamia hominis</name>
    <dbReference type="NCBI Taxonomy" id="178214"/>
    <lineage>
        <taxon>Bacteria</taxon>
        <taxon>Bacillati</taxon>
        <taxon>Bacillota</taxon>
        <taxon>Bacilli</taxon>
        <taxon>Lactobacillales</taxon>
        <taxon>Aerococcaceae</taxon>
        <taxon>Facklamia</taxon>
    </lineage>
</organism>
<dbReference type="Pfam" id="PF01381">
    <property type="entry name" value="HTH_3"/>
    <property type="match status" value="1"/>
</dbReference>